<accession>A0ABN7AI45</accession>
<organism evidence="2 3">
    <name type="scientific">Nesidiocoris tenuis</name>
    <dbReference type="NCBI Taxonomy" id="355587"/>
    <lineage>
        <taxon>Eukaryota</taxon>
        <taxon>Metazoa</taxon>
        <taxon>Ecdysozoa</taxon>
        <taxon>Arthropoda</taxon>
        <taxon>Hexapoda</taxon>
        <taxon>Insecta</taxon>
        <taxon>Pterygota</taxon>
        <taxon>Neoptera</taxon>
        <taxon>Paraneoptera</taxon>
        <taxon>Hemiptera</taxon>
        <taxon>Heteroptera</taxon>
        <taxon>Panheteroptera</taxon>
        <taxon>Cimicomorpha</taxon>
        <taxon>Miridae</taxon>
        <taxon>Dicyphina</taxon>
        <taxon>Nesidiocoris</taxon>
    </lineage>
</organism>
<gene>
    <name evidence="2" type="ORF">NTJ_03364</name>
</gene>
<evidence type="ECO:0000256" key="1">
    <source>
        <dbReference type="SAM" id="MobiDB-lite"/>
    </source>
</evidence>
<feature type="region of interest" description="Disordered" evidence="1">
    <location>
        <begin position="1"/>
        <end position="23"/>
    </location>
</feature>
<evidence type="ECO:0000313" key="3">
    <source>
        <dbReference type="Proteomes" id="UP001307889"/>
    </source>
</evidence>
<evidence type="ECO:0000313" key="2">
    <source>
        <dbReference type="EMBL" id="BES90556.1"/>
    </source>
</evidence>
<reference evidence="2 3" key="1">
    <citation type="submission" date="2023-09" db="EMBL/GenBank/DDBJ databases">
        <title>Nesidiocoris tenuis whole genome shotgun sequence.</title>
        <authorList>
            <person name="Shibata T."/>
            <person name="Shimoda M."/>
            <person name="Kobayashi T."/>
            <person name="Uehara T."/>
        </authorList>
    </citation>
    <scope>NUCLEOTIDE SEQUENCE [LARGE SCALE GENOMIC DNA]</scope>
    <source>
        <strain evidence="2 3">Japan</strain>
    </source>
</reference>
<sequence length="71" mass="8201">MPWQNRKASRQKTPRVSVFGQAPSRRRSYTCAAPLFSIQLDPQDMTGIFISVEVPTPRDGWALLLRKQRKE</sequence>
<name>A0ABN7AI45_9HEMI</name>
<dbReference type="Proteomes" id="UP001307889">
    <property type="component" value="Chromosome 2"/>
</dbReference>
<proteinExistence type="predicted"/>
<keyword evidence="3" id="KW-1185">Reference proteome</keyword>
<dbReference type="EMBL" id="AP028910">
    <property type="protein sequence ID" value="BES90556.1"/>
    <property type="molecule type" value="Genomic_DNA"/>
</dbReference>
<protein>
    <submittedName>
        <fullName evidence="2">Uncharacterized protein</fullName>
    </submittedName>
</protein>